<sequence length="613" mass="64834">MRHSLRRAGWLSGAVLAVSSTLALAAPESLLPPIFEEPAPAPTRAPAPRPTAAPAPGPAPVQTSSPVIQALPNARPAQETGDVVVPPDFPSLAEIEAMDPDDIDELFGLKPKYDIPPGAQRALSRVGVIGSGEGGFPSRSLAGQPASLVRAALAGTRGPLVSRWGHVLLRRAVASRLDAPRGMDPVQFAALRAALLNRMGESAAARALVQDVDSANYNAGLAAAAFNAYLATGDILGICPVAQLKSDLHEDDPQWQMSRSICDAFDGDARSATRELHRALSRGIAPRIDVLLAQRYAGAAGEGRRSVTIEWDGVEEITPWRLALSRALGVEVPEELRSGMSNALLRNDALYPAAPIPQRVAAADLAARSGVLSSAAMVDLYSQLWSDPEIEDGEKAEAGRLREAYVARSAQERLDAIRALWGSSEPEYGRMVLTAYAAARIPVNEEFADDAAPLIASMLTAGLDRNAMRWSDVVATGSEGWALLALARPGQASVSSGAVDSFLDDDASSEQRKSRFLVAGLAGLGRLDSGDANNFSDRLGFDLSRATKWSRAIDLAAEHRNPALVALLAGLGMQGSGWDKMTARHLFHIVRALDRVGLNAEARMIAAEAVARA</sequence>
<evidence type="ECO:0000256" key="1">
    <source>
        <dbReference type="SAM" id="MobiDB-lite"/>
    </source>
</evidence>
<feature type="chain" id="PRO_5026009692" evidence="2">
    <location>
        <begin position="26"/>
        <end position="613"/>
    </location>
</feature>
<feature type="signal peptide" evidence="2">
    <location>
        <begin position="1"/>
        <end position="25"/>
    </location>
</feature>
<reference evidence="3 4" key="1">
    <citation type="submission" date="2019-12" db="EMBL/GenBank/DDBJ databases">
        <title>Genomic-based taxomic classification of the family Erythrobacteraceae.</title>
        <authorList>
            <person name="Xu L."/>
        </authorList>
    </citation>
    <scope>NUCLEOTIDE SEQUENCE [LARGE SCALE GENOMIC DNA]</scope>
    <source>
        <strain evidence="3 4">MCCC 1K02066</strain>
    </source>
</reference>
<organism evidence="3 4">
    <name type="scientific">Croceibacterium soli</name>
    <dbReference type="NCBI Taxonomy" id="1739690"/>
    <lineage>
        <taxon>Bacteria</taxon>
        <taxon>Pseudomonadati</taxon>
        <taxon>Pseudomonadota</taxon>
        <taxon>Alphaproteobacteria</taxon>
        <taxon>Sphingomonadales</taxon>
        <taxon>Erythrobacteraceae</taxon>
        <taxon>Croceibacterium</taxon>
    </lineage>
</organism>
<accession>A0A6I4UUZ8</accession>
<dbReference type="EMBL" id="WTYK01000003">
    <property type="protein sequence ID" value="MXP41333.1"/>
    <property type="molecule type" value="Genomic_DNA"/>
</dbReference>
<evidence type="ECO:0000256" key="2">
    <source>
        <dbReference type="SAM" id="SignalP"/>
    </source>
</evidence>
<gene>
    <name evidence="3" type="ORF">GRI75_06720</name>
</gene>
<proteinExistence type="predicted"/>
<dbReference type="Proteomes" id="UP000469159">
    <property type="component" value="Unassembled WGS sequence"/>
</dbReference>
<keyword evidence="2" id="KW-0732">Signal</keyword>
<protein>
    <submittedName>
        <fullName evidence="3">Uncharacterized protein</fullName>
    </submittedName>
</protein>
<dbReference type="RefSeq" id="WP_160746192.1">
    <property type="nucleotide sequence ID" value="NZ_WTYK01000003.1"/>
</dbReference>
<evidence type="ECO:0000313" key="3">
    <source>
        <dbReference type="EMBL" id="MXP41333.1"/>
    </source>
</evidence>
<evidence type="ECO:0000313" key="4">
    <source>
        <dbReference type="Proteomes" id="UP000469159"/>
    </source>
</evidence>
<dbReference type="AlphaFoldDB" id="A0A6I4UUZ8"/>
<feature type="compositionally biased region" description="Pro residues" evidence="1">
    <location>
        <begin position="39"/>
        <end position="59"/>
    </location>
</feature>
<keyword evidence="4" id="KW-1185">Reference proteome</keyword>
<dbReference type="OrthoDB" id="7388088at2"/>
<feature type="region of interest" description="Disordered" evidence="1">
    <location>
        <begin position="35"/>
        <end position="65"/>
    </location>
</feature>
<name>A0A6I4UUZ8_9SPHN</name>
<comment type="caution">
    <text evidence="3">The sequence shown here is derived from an EMBL/GenBank/DDBJ whole genome shotgun (WGS) entry which is preliminary data.</text>
</comment>